<evidence type="ECO:0000256" key="1">
    <source>
        <dbReference type="ARBA" id="ARBA00004651"/>
    </source>
</evidence>
<keyword evidence="2" id="KW-1003">Cell membrane</keyword>
<comment type="similarity">
    <text evidence="6">Belongs to the ABC-4 integral membrane protein family.</text>
</comment>
<dbReference type="EMBL" id="FUZQ01000002">
    <property type="protein sequence ID" value="SKC52303.1"/>
    <property type="molecule type" value="Genomic_DNA"/>
</dbReference>
<dbReference type="InterPro" id="IPR003838">
    <property type="entry name" value="ABC3_permease_C"/>
</dbReference>
<feature type="transmembrane region" description="Helical" evidence="8">
    <location>
        <begin position="457"/>
        <end position="475"/>
    </location>
</feature>
<dbReference type="RefSeq" id="WP_079573003.1">
    <property type="nucleotide sequence ID" value="NZ_FUZQ01000002.1"/>
</dbReference>
<dbReference type="PANTHER" id="PTHR30572">
    <property type="entry name" value="MEMBRANE COMPONENT OF TRANSPORTER-RELATED"/>
    <property type="match status" value="1"/>
</dbReference>
<protein>
    <submittedName>
        <fullName evidence="10">Putative ABC transport system permease protein</fullName>
    </submittedName>
</protein>
<dbReference type="PANTHER" id="PTHR30572:SF4">
    <property type="entry name" value="ABC TRANSPORTER PERMEASE YTRF"/>
    <property type="match status" value="1"/>
</dbReference>
<sequence>MLWLLLRRHLRTAWGTALVLALVTVLAAGAATAATRAIAEMRSEQVTYATEQLSPQRRDVSSRAAVVPGGGVSATDAAPTEPATAPTVPPEPRWAEFLDGMVRLRDDRPQPLRDVLGEPSFAVSSRETTTEQVPGSGIQIPQVVMRATARMTEDLRLVEGEWPVATPVLTGFNGPEGDEPVQVVLSRSAAETLGWELGGTYAVDVWKFPPLRVVGLTEPVDPDASAWYHQPFGRDAQLGTTPSGATIATAAVYVYPAMIGSLAFRGAKTELWYPVAVEGIESDEVAALADQVRGLTHETLDVLPGDPVTLQGRTSLSDVLDGLMRERVTTDAVLAVLVVGPLGALGAVMVLAARLVVERRRSALAVLLARGATGTRLRMLTAAEGLVVTLPAAVVGVLLGLLVRPGAVTGTQVVWAAAAALAPAAAAAAVTVPRALRGQRRDLAPGAGGRRRRTAELAVIGLAALAVVLLARRGVVGGAGYGGVDPLVAATPLLVAVAAALVAVRVVPLVARGLERLLSRRRDLVPFLGAARATRAPAGGVVPALALVLAVSVGASSAVLLSTVDAGVARQAHVQLGADLRVSGPALSPEDVAALRRVDGVAGVATTARVLETGRLTGPDGRSRPVQVLAVDAAGLATVQDGVPEAPPGVAALARPAADGALPLLALRVPDVAAGTAGLVLDLQDETADVVVAGATDQVPGVSDAPATVVLDAGILAGPLDMATEPHTALVALEDGADPAQVTAALRAVVPRATVDDRTTVAAALLDSPAARGIATGARVSVALSGGLVALTVALTLVLAAPDRERLLAVLRSMGLRRGETRGLVAWEVAPWALGALVVGGLVGAAVPALLRARVDLTSLTGGGPQPALAVDPVLVVAGVAGFVVTVVVGAGLAAVVGRRGATPERLREAAE</sequence>
<evidence type="ECO:0000256" key="8">
    <source>
        <dbReference type="SAM" id="Phobius"/>
    </source>
</evidence>
<dbReference type="Proteomes" id="UP000189777">
    <property type="component" value="Unassembled WGS sequence"/>
</dbReference>
<organism evidence="10 11">
    <name type="scientific">Krasilnikoviella flava</name>
    <dbReference type="NCBI Taxonomy" id="526729"/>
    <lineage>
        <taxon>Bacteria</taxon>
        <taxon>Bacillati</taxon>
        <taxon>Actinomycetota</taxon>
        <taxon>Actinomycetes</taxon>
        <taxon>Micrococcales</taxon>
        <taxon>Promicromonosporaceae</taxon>
        <taxon>Krasilnikoviella</taxon>
    </lineage>
</organism>
<dbReference type="GO" id="GO:0005886">
    <property type="term" value="C:plasma membrane"/>
    <property type="evidence" value="ECO:0007669"/>
    <property type="project" value="UniProtKB-SubCell"/>
</dbReference>
<feature type="transmembrane region" description="Helical" evidence="8">
    <location>
        <begin position="823"/>
        <end position="851"/>
    </location>
</feature>
<dbReference type="Pfam" id="PF02687">
    <property type="entry name" value="FtsX"/>
    <property type="match status" value="1"/>
</dbReference>
<dbReference type="InterPro" id="IPR050250">
    <property type="entry name" value="Macrolide_Exporter_MacB"/>
</dbReference>
<evidence type="ECO:0000256" key="6">
    <source>
        <dbReference type="ARBA" id="ARBA00038076"/>
    </source>
</evidence>
<keyword evidence="5 8" id="KW-0472">Membrane</keyword>
<dbReference type="GO" id="GO:0022857">
    <property type="term" value="F:transmembrane transporter activity"/>
    <property type="evidence" value="ECO:0007669"/>
    <property type="project" value="TreeGrafter"/>
</dbReference>
<reference evidence="10 11" key="1">
    <citation type="submission" date="2017-02" db="EMBL/GenBank/DDBJ databases">
        <authorList>
            <person name="Peterson S.W."/>
        </authorList>
    </citation>
    <scope>NUCLEOTIDE SEQUENCE [LARGE SCALE GENOMIC DNA]</scope>
    <source>
        <strain evidence="10 11">DSM 21481</strain>
    </source>
</reference>
<feature type="compositionally biased region" description="Low complexity" evidence="7">
    <location>
        <begin position="74"/>
        <end position="86"/>
    </location>
</feature>
<feature type="transmembrane region" description="Helical" evidence="8">
    <location>
        <begin position="541"/>
        <end position="561"/>
    </location>
</feature>
<feature type="domain" description="ABC3 transporter permease C-terminal" evidence="9">
    <location>
        <begin position="783"/>
        <end position="895"/>
    </location>
</feature>
<feature type="transmembrane region" description="Helical" evidence="8">
    <location>
        <begin position="332"/>
        <end position="357"/>
    </location>
</feature>
<keyword evidence="4 8" id="KW-1133">Transmembrane helix</keyword>
<accession>A0A1T5JMB7</accession>
<evidence type="ECO:0000259" key="9">
    <source>
        <dbReference type="Pfam" id="PF02687"/>
    </source>
</evidence>
<keyword evidence="3 8" id="KW-0812">Transmembrane</keyword>
<gene>
    <name evidence="10" type="ORF">SAMN04324258_1524</name>
</gene>
<evidence type="ECO:0000256" key="3">
    <source>
        <dbReference type="ARBA" id="ARBA00022692"/>
    </source>
</evidence>
<feature type="transmembrane region" description="Helical" evidence="8">
    <location>
        <begin position="413"/>
        <end position="436"/>
    </location>
</feature>
<evidence type="ECO:0000256" key="5">
    <source>
        <dbReference type="ARBA" id="ARBA00023136"/>
    </source>
</evidence>
<feature type="transmembrane region" description="Helical" evidence="8">
    <location>
        <begin position="487"/>
        <end position="511"/>
    </location>
</feature>
<evidence type="ECO:0000256" key="2">
    <source>
        <dbReference type="ARBA" id="ARBA00022475"/>
    </source>
</evidence>
<feature type="transmembrane region" description="Helical" evidence="8">
    <location>
        <begin position="874"/>
        <end position="898"/>
    </location>
</feature>
<keyword evidence="11" id="KW-1185">Reference proteome</keyword>
<dbReference type="AlphaFoldDB" id="A0A1T5JMB7"/>
<evidence type="ECO:0000313" key="10">
    <source>
        <dbReference type="EMBL" id="SKC52303.1"/>
    </source>
</evidence>
<evidence type="ECO:0000313" key="11">
    <source>
        <dbReference type="Proteomes" id="UP000189777"/>
    </source>
</evidence>
<evidence type="ECO:0000256" key="7">
    <source>
        <dbReference type="SAM" id="MobiDB-lite"/>
    </source>
</evidence>
<name>A0A1T5JMB7_9MICO</name>
<proteinExistence type="inferred from homology"/>
<comment type="subcellular location">
    <subcellularLocation>
        <location evidence="1">Cell membrane</location>
        <topology evidence="1">Multi-pass membrane protein</topology>
    </subcellularLocation>
</comment>
<feature type="transmembrane region" description="Helical" evidence="8">
    <location>
        <begin position="377"/>
        <end position="401"/>
    </location>
</feature>
<evidence type="ECO:0000256" key="4">
    <source>
        <dbReference type="ARBA" id="ARBA00022989"/>
    </source>
</evidence>
<feature type="region of interest" description="Disordered" evidence="7">
    <location>
        <begin position="50"/>
        <end position="92"/>
    </location>
</feature>
<dbReference type="STRING" id="526729.SAMN04324258_1524"/>
<feature type="transmembrane region" description="Helical" evidence="8">
    <location>
        <begin position="782"/>
        <end position="802"/>
    </location>
</feature>